<dbReference type="InterPro" id="IPR000766">
    <property type="entry name" value="GalP_uridyl_Trfase_II"/>
</dbReference>
<keyword evidence="14" id="KW-1185">Reference proteome</keyword>
<evidence type="ECO:0000256" key="6">
    <source>
        <dbReference type="ARBA" id="ARBA00022679"/>
    </source>
</evidence>
<dbReference type="EC" id="2.7.7.12" evidence="10"/>
<dbReference type="Pfam" id="PF01087">
    <property type="entry name" value="GalP_UDP_transf"/>
    <property type="match status" value="1"/>
</dbReference>
<dbReference type="InterPro" id="IPR005850">
    <property type="entry name" value="GalP_Utransf_C"/>
</dbReference>
<feature type="domain" description="Galactose-1-phosphate uridyl transferase N-terminal" evidence="11">
    <location>
        <begin position="78"/>
        <end position="247"/>
    </location>
</feature>
<dbReference type="InterPro" id="IPR005849">
    <property type="entry name" value="GalP_Utransf_N"/>
</dbReference>
<evidence type="ECO:0000256" key="10">
    <source>
        <dbReference type="HAMAP-Rule" id="MF_00571"/>
    </source>
</evidence>
<dbReference type="InterPro" id="IPR023425">
    <property type="entry name" value="GalP_uridyl_Trfase_II_CS"/>
</dbReference>
<sequence>MMNEARDSASTDRAASQIERLVRYALHKEMVGTSDLPYVRNQLLDLFHIAEPCAGYGNDAWNDVPDEPQSMLEDLLDYAHGIGMIPDNTITRRDLLDAKIMGLLMPRPSETNARFERLRAEKGIERATDDFYELSKNCNYIRMDRVRKNEYWLHHSEFGAMEMTINLSKPEKSPQEIAQAGQASISDYPQCLLCVDNVGYAGRLNHPARQNLRVIPLQLNEETWFFQYSPYVYYNEHSIIFRKEHVPMTLTRSTFSRLLAFTEQFPHYFIGSNADLPIVGGSILSHDHFQAGRHTFPIERAPMDTEFTHSAYPGVTGGIVQWPMSVLRLRSDIKDMLLQCADEVYEQWKGYSDPSVEVLASTSGADGEIRHNTVTPIVRRHGALYEMDLVLRNNRTSEQHPEGIFHPHRHLHHIKKENIGLIEVMGLAILPGRLQQETGRIASLLTGRDDWQMLRLDEKDALYPHAAWIDAMLERAGTTNSPAEAMDIIRSEIGTKFVEILGTAGVFKRDSQGQEAFRRFAAAAGFQS</sequence>
<evidence type="ECO:0000313" key="13">
    <source>
        <dbReference type="EMBL" id="MCY9522085.1"/>
    </source>
</evidence>
<keyword evidence="9 10" id="KW-0119">Carbohydrate metabolism</keyword>
<dbReference type="NCBIfam" id="NF003629">
    <property type="entry name" value="PRK05270.1-2"/>
    <property type="match status" value="1"/>
</dbReference>
<keyword evidence="8 10" id="KW-0299">Galactose metabolism</keyword>
<dbReference type="GO" id="GO:0016779">
    <property type="term" value="F:nucleotidyltransferase activity"/>
    <property type="evidence" value="ECO:0007669"/>
    <property type="project" value="UniProtKB-KW"/>
</dbReference>
<evidence type="ECO:0000256" key="1">
    <source>
        <dbReference type="ARBA" id="ARBA00001107"/>
    </source>
</evidence>
<reference evidence="13 14" key="1">
    <citation type="submission" date="2022-05" db="EMBL/GenBank/DDBJ databases">
        <title>Genome Sequencing of Bee-Associated Microbes.</title>
        <authorList>
            <person name="Dunlap C."/>
        </authorList>
    </citation>
    <scope>NUCLEOTIDE SEQUENCE [LARGE SCALE GENOMIC DNA]</scope>
    <source>
        <strain evidence="13 14">NRRL NRS-1438</strain>
    </source>
</reference>
<evidence type="ECO:0000256" key="3">
    <source>
        <dbReference type="ARBA" id="ARBA00004947"/>
    </source>
</evidence>
<dbReference type="PANTHER" id="PTHR39191">
    <property type="entry name" value="GALACTOSE-1-PHOSPHATE URIDYLYLTRANSFERASE"/>
    <property type="match status" value="1"/>
</dbReference>
<evidence type="ECO:0000313" key="14">
    <source>
        <dbReference type="Proteomes" id="UP001207626"/>
    </source>
</evidence>
<evidence type="ECO:0000259" key="11">
    <source>
        <dbReference type="Pfam" id="PF01087"/>
    </source>
</evidence>
<comment type="caution">
    <text evidence="13">The sequence shown here is derived from an EMBL/GenBank/DDBJ whole genome shotgun (WGS) entry which is preliminary data.</text>
</comment>
<dbReference type="PIRSF" id="PIRSF006005">
    <property type="entry name" value="GalT_BS"/>
    <property type="match status" value="1"/>
</dbReference>
<comment type="pathway">
    <text evidence="3 10">Carbohydrate metabolism; galactose metabolism.</text>
</comment>
<keyword evidence="7 10" id="KW-0548">Nucleotidyltransferase</keyword>
<dbReference type="EMBL" id="JAMDLW010000030">
    <property type="protein sequence ID" value="MCY9522085.1"/>
    <property type="molecule type" value="Genomic_DNA"/>
</dbReference>
<gene>
    <name evidence="10" type="primary">galT</name>
    <name evidence="13" type="ORF">M5X09_20885</name>
</gene>
<evidence type="ECO:0000256" key="7">
    <source>
        <dbReference type="ARBA" id="ARBA00022695"/>
    </source>
</evidence>
<comment type="similarity">
    <text evidence="4 10">Belongs to the galactose-1-phosphate uridylyltransferase type 2 family.</text>
</comment>
<keyword evidence="5 10" id="KW-0963">Cytoplasm</keyword>
<comment type="catalytic activity">
    <reaction evidence="1 10">
        <text>alpha-D-galactose 1-phosphate + UDP-alpha-D-glucose = alpha-D-glucose 1-phosphate + UDP-alpha-D-galactose</text>
        <dbReference type="Rhea" id="RHEA:13989"/>
        <dbReference type="ChEBI" id="CHEBI:58336"/>
        <dbReference type="ChEBI" id="CHEBI:58601"/>
        <dbReference type="ChEBI" id="CHEBI:58885"/>
        <dbReference type="ChEBI" id="CHEBI:66914"/>
        <dbReference type="EC" id="2.7.7.12"/>
    </reaction>
</comment>
<organism evidence="13 14">
    <name type="scientific">Paenibacillus apiarius</name>
    <dbReference type="NCBI Taxonomy" id="46240"/>
    <lineage>
        <taxon>Bacteria</taxon>
        <taxon>Bacillati</taxon>
        <taxon>Bacillota</taxon>
        <taxon>Bacilli</taxon>
        <taxon>Bacillales</taxon>
        <taxon>Paenibacillaceae</taxon>
        <taxon>Paenibacillus</taxon>
    </lineage>
</organism>
<dbReference type="HAMAP" id="MF_00571">
    <property type="entry name" value="GalP_UDP_trans"/>
    <property type="match status" value="1"/>
</dbReference>
<dbReference type="PANTHER" id="PTHR39191:SF1">
    <property type="entry name" value="DUF4922 DOMAIN-CONTAINING PROTEIN"/>
    <property type="match status" value="1"/>
</dbReference>
<evidence type="ECO:0000256" key="9">
    <source>
        <dbReference type="ARBA" id="ARBA00023277"/>
    </source>
</evidence>
<evidence type="ECO:0000256" key="2">
    <source>
        <dbReference type="ARBA" id="ARBA00004496"/>
    </source>
</evidence>
<feature type="domain" description="Galactose-1-phosphate uridyl transferase C-terminal" evidence="12">
    <location>
        <begin position="263"/>
        <end position="440"/>
    </location>
</feature>
<evidence type="ECO:0000259" key="12">
    <source>
        <dbReference type="Pfam" id="PF02744"/>
    </source>
</evidence>
<dbReference type="Pfam" id="PF02744">
    <property type="entry name" value="GalP_UDP_tr_C"/>
    <property type="match status" value="1"/>
</dbReference>
<proteinExistence type="inferred from homology"/>
<evidence type="ECO:0000256" key="4">
    <source>
        <dbReference type="ARBA" id="ARBA00008706"/>
    </source>
</evidence>
<keyword evidence="6 10" id="KW-0808">Transferase</keyword>
<comment type="subcellular location">
    <subcellularLocation>
        <location evidence="2 10">Cytoplasm</location>
    </subcellularLocation>
</comment>
<protein>
    <recommendedName>
        <fullName evidence="10">Galactose-1-phosphate uridylyltransferase</fullName>
        <shortName evidence="10">Gal-1-P uridylyltransferase</shortName>
        <ecNumber evidence="10">2.7.7.12</ecNumber>
    </recommendedName>
    <alternativeName>
        <fullName evidence="10">UDP-glucose--hexose-1-phosphate uridylyltransferase</fullName>
    </alternativeName>
</protein>
<evidence type="ECO:0000256" key="5">
    <source>
        <dbReference type="ARBA" id="ARBA00022490"/>
    </source>
</evidence>
<name>A0ABT4DXJ6_9BACL</name>
<accession>A0ABT4DXJ6</accession>
<dbReference type="PROSITE" id="PS01163">
    <property type="entry name" value="GAL_P_UDP_TRANSF_II"/>
    <property type="match status" value="1"/>
</dbReference>
<dbReference type="Proteomes" id="UP001207626">
    <property type="component" value="Unassembled WGS sequence"/>
</dbReference>
<evidence type="ECO:0000256" key="8">
    <source>
        <dbReference type="ARBA" id="ARBA00023144"/>
    </source>
</evidence>